<name>A0A8H7W290_9HELO</name>
<evidence type="ECO:0000256" key="2">
    <source>
        <dbReference type="ARBA" id="ARBA00023242"/>
    </source>
</evidence>
<feature type="region of interest" description="Disordered" evidence="3">
    <location>
        <begin position="235"/>
        <end position="266"/>
    </location>
</feature>
<dbReference type="PANTHER" id="PTHR12585:SF70">
    <property type="entry name" value="RAD21_REC8 N TERMINAL DOMAIN PROTEIN (AFU_ORTHOLOGUE AFUA_6G02900)"/>
    <property type="match status" value="1"/>
</dbReference>
<dbReference type="AlphaFoldDB" id="A0A8H7W290"/>
<dbReference type="GO" id="GO:0003682">
    <property type="term" value="F:chromatin binding"/>
    <property type="evidence" value="ECO:0007669"/>
    <property type="project" value="TreeGrafter"/>
</dbReference>
<proteinExistence type="predicted"/>
<gene>
    <name evidence="6" type="ORF">IFR04_011770</name>
</gene>
<feature type="compositionally biased region" description="Basic and acidic residues" evidence="3">
    <location>
        <begin position="459"/>
        <end position="474"/>
    </location>
</feature>
<evidence type="ECO:0000259" key="4">
    <source>
        <dbReference type="Pfam" id="PF04824"/>
    </source>
</evidence>
<organism evidence="6 7">
    <name type="scientific">Cadophora malorum</name>
    <dbReference type="NCBI Taxonomy" id="108018"/>
    <lineage>
        <taxon>Eukaryota</taxon>
        <taxon>Fungi</taxon>
        <taxon>Dikarya</taxon>
        <taxon>Ascomycota</taxon>
        <taxon>Pezizomycotina</taxon>
        <taxon>Leotiomycetes</taxon>
        <taxon>Helotiales</taxon>
        <taxon>Ploettnerulaceae</taxon>
        <taxon>Cadophora</taxon>
    </lineage>
</organism>
<evidence type="ECO:0000313" key="7">
    <source>
        <dbReference type="Proteomes" id="UP000664132"/>
    </source>
</evidence>
<evidence type="ECO:0000259" key="5">
    <source>
        <dbReference type="Pfam" id="PF04825"/>
    </source>
</evidence>
<dbReference type="Pfam" id="PF04825">
    <property type="entry name" value="Rad21_Rec8_N"/>
    <property type="match status" value="1"/>
</dbReference>
<evidence type="ECO:0008006" key="8">
    <source>
        <dbReference type="Google" id="ProtNLM"/>
    </source>
</evidence>
<dbReference type="GO" id="GO:0005634">
    <property type="term" value="C:nucleus"/>
    <property type="evidence" value="ECO:0007669"/>
    <property type="project" value="UniProtKB-SubCell"/>
</dbReference>
<feature type="region of interest" description="Disordered" evidence="3">
    <location>
        <begin position="432"/>
        <end position="481"/>
    </location>
</feature>
<dbReference type="Pfam" id="PF04824">
    <property type="entry name" value="Rad21_Rec8"/>
    <property type="match status" value="1"/>
</dbReference>
<feature type="compositionally biased region" description="Low complexity" evidence="3">
    <location>
        <begin position="327"/>
        <end position="338"/>
    </location>
</feature>
<dbReference type="OrthoDB" id="5427633at2759"/>
<feature type="domain" description="Rad21/Rec8-like protein C-terminal eukaryotic" evidence="4">
    <location>
        <begin position="688"/>
        <end position="710"/>
    </location>
</feature>
<dbReference type="PANTHER" id="PTHR12585">
    <property type="entry name" value="SCC1 / RAD21 FAMILY MEMBER"/>
    <property type="match status" value="1"/>
</dbReference>
<reference evidence="6" key="1">
    <citation type="submission" date="2021-02" db="EMBL/GenBank/DDBJ databases">
        <title>Genome sequence Cadophora malorum strain M34.</title>
        <authorList>
            <person name="Stefanovic E."/>
            <person name="Vu D."/>
            <person name="Scully C."/>
            <person name="Dijksterhuis J."/>
            <person name="Roader J."/>
            <person name="Houbraken J."/>
        </authorList>
    </citation>
    <scope>NUCLEOTIDE SEQUENCE</scope>
    <source>
        <strain evidence="6">M34</strain>
    </source>
</reference>
<feature type="domain" description="Rad21/Rec8-like protein N-terminal" evidence="5">
    <location>
        <begin position="1"/>
        <end position="107"/>
    </location>
</feature>
<accession>A0A8H7W290</accession>
<dbReference type="CDD" id="cd21789">
    <property type="entry name" value="Rad21_Rec8_M_SpRec8p-like"/>
    <property type="match status" value="1"/>
</dbReference>
<dbReference type="InterPro" id="IPR039781">
    <property type="entry name" value="Rad21/Rec8-like"/>
</dbReference>
<dbReference type="InterPro" id="IPR006909">
    <property type="entry name" value="Rad21/Rec8_C_eu"/>
</dbReference>
<dbReference type="Proteomes" id="UP000664132">
    <property type="component" value="Unassembled WGS sequence"/>
</dbReference>
<keyword evidence="2" id="KW-0539">Nucleus</keyword>
<evidence type="ECO:0000313" key="6">
    <source>
        <dbReference type="EMBL" id="KAG4415091.1"/>
    </source>
</evidence>
<comment type="subcellular location">
    <subcellularLocation>
        <location evidence="1">Nucleus</location>
    </subcellularLocation>
</comment>
<feature type="region of interest" description="Disordered" evidence="3">
    <location>
        <begin position="327"/>
        <end position="348"/>
    </location>
</feature>
<dbReference type="GO" id="GO:0007064">
    <property type="term" value="P:mitotic sister chromatid cohesion"/>
    <property type="evidence" value="ECO:0007669"/>
    <property type="project" value="TreeGrafter"/>
</dbReference>
<evidence type="ECO:0000256" key="1">
    <source>
        <dbReference type="ARBA" id="ARBA00004123"/>
    </source>
</evidence>
<dbReference type="EMBL" id="JAFJYH010000236">
    <property type="protein sequence ID" value="KAG4415091.1"/>
    <property type="molecule type" value="Genomic_DNA"/>
</dbReference>
<feature type="compositionally biased region" description="Basic and acidic residues" evidence="3">
    <location>
        <begin position="235"/>
        <end position="244"/>
    </location>
</feature>
<dbReference type="GO" id="GO:0030892">
    <property type="term" value="C:mitotic cohesin complex"/>
    <property type="evidence" value="ECO:0007669"/>
    <property type="project" value="TreeGrafter"/>
</dbReference>
<comment type="caution">
    <text evidence="6">The sequence shown here is derived from an EMBL/GenBank/DDBJ whole genome shotgun (WGS) entry which is preliminary data.</text>
</comment>
<dbReference type="InterPro" id="IPR006910">
    <property type="entry name" value="Rad21_Rec8_N"/>
</dbReference>
<sequence>MFYSHEILTSRKYGVATIWLVATLGAKSNTKKLTKKAILDVNVKKACETIIEPEAPMALRLQSNLLYGVSKVYNQQWEYLLLDTQTAQNTMRTLIKLARNTETDATAVKAHPDQLILMDDPAFVIDMPAPPLDFEFTSMDLNPKGDSQRSSQSMLSIRGRSGSVVSQASASSMLGFNIPSSNGGSYQLPILDPFGDSSAQKPFGAGPSTFNDEEDLILQDDDLFAFDADGQLHDIPASERDARRAASINPQRRLGSDSAASGRVRKEHEDAFVGRIQGVDGDGDFDMPLYDDELPALSDAEPFPLMTGGLGGGDKPLHMSDEDRVMSVSDESSVSAEAPLRRKKKKVKRPTVDAGTEIRNALLSQWIKEYPENMTATALVKNKHHAATQAKKNAFYYVYGSGLNGVGDPIGAGKFTSPLAMFSNNELMAKITGRTLPEPKSKKRRKRALAADDEDGEETPSKRAREDEVGRGNNEDDMMFNLEDDQYPHSHEKSVEVGRDAASALADHLPSAMPWNISSSLHSHQRGHSSSIQGRIGILGSQVGSITGRRLTSPLIGRGSAIPGDLEQFSQLIDDDMVMYGRDGEGLGSASQASGFHHGSMRTSSQAGEADDFEIFGAAANVDTQTAGSSQWMKDVMDRESKNFFDYVKNTIEEKSTDELGKDDDAEPQQKTVTFEDLFVPEKNSCIVAAQAFYHILSLATKRKVWVEQDVDDELLIPFGEIRIGVV</sequence>
<evidence type="ECO:0000256" key="3">
    <source>
        <dbReference type="SAM" id="MobiDB-lite"/>
    </source>
</evidence>
<keyword evidence="7" id="KW-1185">Reference proteome</keyword>
<protein>
    <recommendedName>
        <fullName evidence="8">Rad21/Rec8-like protein N-terminal domain-containing protein</fullName>
    </recommendedName>
</protein>